<dbReference type="SMART" id="SM00448">
    <property type="entry name" value="REC"/>
    <property type="match status" value="1"/>
</dbReference>
<reference evidence="4 5" key="1">
    <citation type="submission" date="2019-10" db="EMBL/GenBank/DDBJ databases">
        <title>Rudanella paleaurantiibacter sp. nov., isolated from sludge.</title>
        <authorList>
            <person name="Xu S.Q."/>
        </authorList>
    </citation>
    <scope>NUCLEOTIDE SEQUENCE [LARGE SCALE GENOMIC DNA]</scope>
    <source>
        <strain evidence="4 5">HX-22-17</strain>
    </source>
</reference>
<dbReference type="Pfam" id="PF00072">
    <property type="entry name" value="Response_reg"/>
    <property type="match status" value="1"/>
</dbReference>
<dbReference type="AlphaFoldDB" id="A0A7J5TU38"/>
<dbReference type="PANTHER" id="PTHR37299">
    <property type="entry name" value="TRANSCRIPTIONAL REGULATOR-RELATED"/>
    <property type="match status" value="1"/>
</dbReference>
<evidence type="ECO:0000313" key="5">
    <source>
        <dbReference type="Proteomes" id="UP000488299"/>
    </source>
</evidence>
<dbReference type="InterPro" id="IPR046947">
    <property type="entry name" value="LytR-like"/>
</dbReference>
<dbReference type="InterPro" id="IPR007492">
    <property type="entry name" value="LytTR_DNA-bd_dom"/>
</dbReference>
<evidence type="ECO:0000313" key="4">
    <source>
        <dbReference type="EMBL" id="KAB7727082.1"/>
    </source>
</evidence>
<dbReference type="Proteomes" id="UP000488299">
    <property type="component" value="Unassembled WGS sequence"/>
</dbReference>
<organism evidence="4 5">
    <name type="scientific">Rudanella paleaurantiibacter</name>
    <dbReference type="NCBI Taxonomy" id="2614655"/>
    <lineage>
        <taxon>Bacteria</taxon>
        <taxon>Pseudomonadati</taxon>
        <taxon>Bacteroidota</taxon>
        <taxon>Cytophagia</taxon>
        <taxon>Cytophagales</taxon>
        <taxon>Cytophagaceae</taxon>
        <taxon>Rudanella</taxon>
    </lineage>
</organism>
<dbReference type="GO" id="GO:0000156">
    <property type="term" value="F:phosphorelay response regulator activity"/>
    <property type="evidence" value="ECO:0007669"/>
    <property type="project" value="InterPro"/>
</dbReference>
<sequence>MSLTCIIVEDELMSRKSLHRFCEQHQSLEVLATFDNARKALDFLAEQSVDLIWLDVEMPGLSGFDLLEKLSSTPYVILTTSKTEYAYDAFQYQVTDYVKKPVTLPRFNLAVEKVLDLAARAKANPTAGPERQEIYIKTDGRYIRLPFDVISYIENTGDYVKIFTATQTHIVYATMKYLEEKLGTQFMRVHRSYIVHLDKIVDIEENTLVVANKVIPISRANKAELMNRLNLL</sequence>
<comment type="caution">
    <text evidence="4">The sequence shown here is derived from an EMBL/GenBank/DDBJ whole genome shotgun (WGS) entry which is preliminary data.</text>
</comment>
<protein>
    <submittedName>
        <fullName evidence="4">Response regulator</fullName>
    </submittedName>
</protein>
<accession>A0A7J5TU38</accession>
<dbReference type="PROSITE" id="PS50930">
    <property type="entry name" value="HTH_LYTTR"/>
    <property type="match status" value="1"/>
</dbReference>
<proteinExistence type="predicted"/>
<feature type="domain" description="Response regulatory" evidence="2">
    <location>
        <begin position="4"/>
        <end position="115"/>
    </location>
</feature>
<evidence type="ECO:0000259" key="3">
    <source>
        <dbReference type="PROSITE" id="PS50930"/>
    </source>
</evidence>
<dbReference type="PANTHER" id="PTHR37299:SF1">
    <property type="entry name" value="STAGE 0 SPORULATION PROTEIN A HOMOLOG"/>
    <property type="match status" value="1"/>
</dbReference>
<keyword evidence="5" id="KW-1185">Reference proteome</keyword>
<evidence type="ECO:0000259" key="2">
    <source>
        <dbReference type="PROSITE" id="PS50110"/>
    </source>
</evidence>
<dbReference type="SMART" id="SM00850">
    <property type="entry name" value="LytTR"/>
    <property type="match status" value="1"/>
</dbReference>
<dbReference type="Gene3D" id="3.40.50.2300">
    <property type="match status" value="1"/>
</dbReference>
<keyword evidence="1" id="KW-0597">Phosphoprotein</keyword>
<gene>
    <name evidence="4" type="ORF">F5984_22870</name>
</gene>
<dbReference type="SUPFAM" id="SSF52172">
    <property type="entry name" value="CheY-like"/>
    <property type="match status" value="1"/>
</dbReference>
<feature type="modified residue" description="4-aspartylphosphate" evidence="1">
    <location>
        <position position="55"/>
    </location>
</feature>
<dbReference type="Pfam" id="PF04397">
    <property type="entry name" value="LytTR"/>
    <property type="match status" value="1"/>
</dbReference>
<dbReference type="PROSITE" id="PS50110">
    <property type="entry name" value="RESPONSE_REGULATORY"/>
    <property type="match status" value="1"/>
</dbReference>
<name>A0A7J5TU38_9BACT</name>
<evidence type="ECO:0000256" key="1">
    <source>
        <dbReference type="PROSITE-ProRule" id="PRU00169"/>
    </source>
</evidence>
<dbReference type="InterPro" id="IPR001789">
    <property type="entry name" value="Sig_transdc_resp-reg_receiver"/>
</dbReference>
<dbReference type="EMBL" id="WELI01000012">
    <property type="protein sequence ID" value="KAB7727082.1"/>
    <property type="molecule type" value="Genomic_DNA"/>
</dbReference>
<dbReference type="GO" id="GO:0003677">
    <property type="term" value="F:DNA binding"/>
    <property type="evidence" value="ECO:0007669"/>
    <property type="project" value="InterPro"/>
</dbReference>
<dbReference type="InterPro" id="IPR011006">
    <property type="entry name" value="CheY-like_superfamily"/>
</dbReference>
<dbReference type="Gene3D" id="2.40.50.1020">
    <property type="entry name" value="LytTr DNA-binding domain"/>
    <property type="match status" value="1"/>
</dbReference>
<dbReference type="RefSeq" id="WP_152126544.1">
    <property type="nucleotide sequence ID" value="NZ_WELI01000012.1"/>
</dbReference>
<feature type="domain" description="HTH LytTR-type" evidence="3">
    <location>
        <begin position="134"/>
        <end position="231"/>
    </location>
</feature>